<proteinExistence type="inferred from homology"/>
<dbReference type="FunFam" id="3.40.50.300:FF:000056">
    <property type="entry name" value="Cell division ATP-binding protein FtsE"/>
    <property type="match status" value="1"/>
</dbReference>
<dbReference type="Gene3D" id="3.40.50.300">
    <property type="entry name" value="P-loop containing nucleotide triphosphate hydrolases"/>
    <property type="match status" value="1"/>
</dbReference>
<dbReference type="GO" id="GO:0051301">
    <property type="term" value="P:cell division"/>
    <property type="evidence" value="ECO:0007669"/>
    <property type="project" value="UniProtKB-KW"/>
</dbReference>
<dbReference type="GO" id="GO:0005524">
    <property type="term" value="F:ATP binding"/>
    <property type="evidence" value="ECO:0007669"/>
    <property type="project" value="UniProtKB-KW"/>
</dbReference>
<dbReference type="KEGG" id="care:LT85_0631"/>
<dbReference type="GO" id="GO:0006865">
    <property type="term" value="P:amino acid transport"/>
    <property type="evidence" value="ECO:0007669"/>
    <property type="project" value="UniProtKB-KW"/>
</dbReference>
<keyword evidence="9" id="KW-0472">Membrane</keyword>
<dbReference type="InterPro" id="IPR015854">
    <property type="entry name" value="ABC_transpr_LolD-like"/>
</dbReference>
<dbReference type="InterPro" id="IPR027417">
    <property type="entry name" value="P-loop_NTPase"/>
</dbReference>
<reference evidence="12" key="1">
    <citation type="journal article" date="2014" name="Soil Biol. Biochem.">
        <title>Structure and function of bacterial communities in ageing soils: Insights from the Mendocino ecological staircase.</title>
        <authorList>
            <person name="Uroz S."/>
            <person name="Tech J.J."/>
            <person name="Sawaya N.A."/>
            <person name="Frey-Klett P."/>
            <person name="Leveau J.H.J."/>
        </authorList>
    </citation>
    <scope>NUCLEOTIDE SEQUENCE [LARGE SCALE GENOMIC DNA]</scope>
    <source>
        <strain evidence="12">Cal35</strain>
    </source>
</reference>
<dbReference type="SUPFAM" id="SSF52540">
    <property type="entry name" value="P-loop containing nucleoside triphosphate hydrolases"/>
    <property type="match status" value="1"/>
</dbReference>
<dbReference type="InterPro" id="IPR003439">
    <property type="entry name" value="ABC_transporter-like_ATP-bd"/>
</dbReference>
<evidence type="ECO:0000313" key="11">
    <source>
        <dbReference type="EMBL" id="AIY39791.1"/>
    </source>
</evidence>
<dbReference type="HOGENOM" id="CLU_000604_1_22_4"/>
<evidence type="ECO:0000259" key="10">
    <source>
        <dbReference type="PROSITE" id="PS50893"/>
    </source>
</evidence>
<dbReference type="OrthoDB" id="581709at2"/>
<evidence type="ECO:0000256" key="5">
    <source>
        <dbReference type="ARBA" id="ARBA00022741"/>
    </source>
</evidence>
<evidence type="ECO:0000256" key="8">
    <source>
        <dbReference type="ARBA" id="ARBA00022970"/>
    </source>
</evidence>
<evidence type="ECO:0000256" key="4">
    <source>
        <dbReference type="ARBA" id="ARBA00022475"/>
    </source>
</evidence>
<keyword evidence="8" id="KW-0813">Transport</keyword>
<keyword evidence="4" id="KW-1003">Cell membrane</keyword>
<evidence type="ECO:0000256" key="2">
    <source>
        <dbReference type="ARBA" id="ARBA00005417"/>
    </source>
</evidence>
<dbReference type="InterPro" id="IPR003593">
    <property type="entry name" value="AAA+_ATPase"/>
</dbReference>
<keyword evidence="5" id="KW-0547">Nucleotide-binding</keyword>
<dbReference type="PROSITE" id="PS50893">
    <property type="entry name" value="ABC_TRANSPORTER_2"/>
    <property type="match status" value="1"/>
</dbReference>
<gene>
    <name evidence="11" type="primary">ftsE</name>
    <name evidence="11" type="ORF">LT85_0631</name>
</gene>
<dbReference type="STRING" id="279058.LT85_0631"/>
<comment type="similarity">
    <text evidence="2">Belongs to the ABC transporter superfamily.</text>
</comment>
<dbReference type="PROSITE" id="PS00211">
    <property type="entry name" value="ABC_TRANSPORTER_1"/>
    <property type="match status" value="1"/>
</dbReference>
<sequence length="234" mass="24925">MIEFNQVSKKYARDVVALRDITLTVNKGDLIFLAGPSGAGKTTLLNLIAAIERPSSGTLTVSGANVGKLKSSGLPYLRRNLGLILQQQKLLQDRSVLANVMLPLLVTGATRVEAEKRAQAALDRVGLLDKAATDPLALSGGEQQRVSIARAIVNRPQIILADEPTANLDRDNANKVLDALKSFHAVGVTCLISTHDEQFLNSANRVVFLDQGQIVDHWQNSAVTVNAGNTGGAA</sequence>
<dbReference type="SMART" id="SM00382">
    <property type="entry name" value="AAA"/>
    <property type="match status" value="1"/>
</dbReference>
<evidence type="ECO:0000256" key="7">
    <source>
        <dbReference type="ARBA" id="ARBA00022967"/>
    </source>
</evidence>
<keyword evidence="7" id="KW-1278">Translocase</keyword>
<dbReference type="PANTHER" id="PTHR24220:SF470">
    <property type="entry name" value="CELL DIVISION ATP-BINDING PROTEIN FTSE"/>
    <property type="match status" value="1"/>
</dbReference>
<dbReference type="InterPro" id="IPR017871">
    <property type="entry name" value="ABC_transporter-like_CS"/>
</dbReference>
<keyword evidence="11" id="KW-0131">Cell cycle</keyword>
<keyword evidence="11" id="KW-0132">Cell division</keyword>
<dbReference type="GO" id="GO:0016887">
    <property type="term" value="F:ATP hydrolysis activity"/>
    <property type="evidence" value="ECO:0007669"/>
    <property type="project" value="InterPro"/>
</dbReference>
<dbReference type="AlphaFoldDB" id="A0A0A1F5L6"/>
<dbReference type="EMBL" id="CP009962">
    <property type="protein sequence ID" value="AIY39791.1"/>
    <property type="molecule type" value="Genomic_DNA"/>
</dbReference>
<evidence type="ECO:0000256" key="3">
    <source>
        <dbReference type="ARBA" id="ARBA00020019"/>
    </source>
</evidence>
<evidence type="ECO:0000313" key="12">
    <source>
        <dbReference type="Proteomes" id="UP000030302"/>
    </source>
</evidence>
<evidence type="ECO:0000256" key="6">
    <source>
        <dbReference type="ARBA" id="ARBA00022840"/>
    </source>
</evidence>
<evidence type="ECO:0000256" key="1">
    <source>
        <dbReference type="ARBA" id="ARBA00002579"/>
    </source>
</evidence>
<dbReference type="PANTHER" id="PTHR24220">
    <property type="entry name" value="IMPORT ATP-BINDING PROTEIN"/>
    <property type="match status" value="1"/>
</dbReference>
<dbReference type="Proteomes" id="UP000030302">
    <property type="component" value="Chromosome"/>
</dbReference>
<keyword evidence="12" id="KW-1185">Reference proteome</keyword>
<keyword evidence="6" id="KW-0067">ATP-binding</keyword>
<organism evidence="11 12">
    <name type="scientific">Collimonas arenae</name>
    <dbReference type="NCBI Taxonomy" id="279058"/>
    <lineage>
        <taxon>Bacteria</taxon>
        <taxon>Pseudomonadati</taxon>
        <taxon>Pseudomonadota</taxon>
        <taxon>Betaproteobacteria</taxon>
        <taxon>Burkholderiales</taxon>
        <taxon>Oxalobacteraceae</taxon>
        <taxon>Collimonas</taxon>
    </lineage>
</organism>
<protein>
    <recommendedName>
        <fullName evidence="3">Cell division ATP-binding protein FtsE</fullName>
    </recommendedName>
</protein>
<dbReference type="RefSeq" id="WP_038485156.1">
    <property type="nucleotide sequence ID" value="NZ_CP009962.1"/>
</dbReference>
<keyword evidence="8" id="KW-0029">Amino-acid transport</keyword>
<comment type="function">
    <text evidence="1">Part of the ABC transporter FtsEX involved in cellular division. Important for assembly or stability of the septal ring.</text>
</comment>
<evidence type="ECO:0000256" key="9">
    <source>
        <dbReference type="ARBA" id="ARBA00023136"/>
    </source>
</evidence>
<dbReference type="Pfam" id="PF00005">
    <property type="entry name" value="ABC_tran"/>
    <property type="match status" value="1"/>
</dbReference>
<name>A0A0A1F5L6_9BURK</name>
<dbReference type="GO" id="GO:0022857">
    <property type="term" value="F:transmembrane transporter activity"/>
    <property type="evidence" value="ECO:0007669"/>
    <property type="project" value="TreeGrafter"/>
</dbReference>
<feature type="domain" description="ABC transporter" evidence="10">
    <location>
        <begin position="2"/>
        <end position="234"/>
    </location>
</feature>
<accession>A0A0A1F5L6</accession>
<dbReference type="GO" id="GO:0005886">
    <property type="term" value="C:plasma membrane"/>
    <property type="evidence" value="ECO:0007669"/>
    <property type="project" value="TreeGrafter"/>
</dbReference>